<evidence type="ECO:0000256" key="1">
    <source>
        <dbReference type="SAM" id="MobiDB-lite"/>
    </source>
</evidence>
<accession>A0ABY4BMM1</accession>
<evidence type="ECO:0000313" key="2">
    <source>
        <dbReference type="EMBL" id="UOE38968.1"/>
    </source>
</evidence>
<protein>
    <recommendedName>
        <fullName evidence="4">GLPGLI family protein</fullName>
    </recommendedName>
</protein>
<feature type="compositionally biased region" description="Basic and acidic residues" evidence="1">
    <location>
        <begin position="197"/>
        <end position="207"/>
    </location>
</feature>
<feature type="region of interest" description="Disordered" evidence="1">
    <location>
        <begin position="197"/>
        <end position="219"/>
    </location>
</feature>
<name>A0ABY4BMM1_9FLAO</name>
<organism evidence="2 3">
    <name type="scientific">Chryseobacterium oryzae</name>
    <dbReference type="NCBI Taxonomy" id="2929799"/>
    <lineage>
        <taxon>Bacteria</taxon>
        <taxon>Pseudomonadati</taxon>
        <taxon>Bacteroidota</taxon>
        <taxon>Flavobacteriia</taxon>
        <taxon>Flavobacteriales</taxon>
        <taxon>Weeksellaceae</taxon>
        <taxon>Chryseobacterium group</taxon>
        <taxon>Chryseobacterium</taxon>
    </lineage>
</organism>
<proteinExistence type="predicted"/>
<reference evidence="2 3" key="1">
    <citation type="submission" date="2022-03" db="EMBL/GenBank/DDBJ databases">
        <title>Chryseobacterium sp. isolated from the Andong Sikhe.</title>
        <authorList>
            <person name="Won M."/>
            <person name="Kim S.-J."/>
            <person name="Kwon S.-W."/>
        </authorList>
    </citation>
    <scope>NUCLEOTIDE SEQUENCE [LARGE SCALE GENOMIC DNA]</scope>
    <source>
        <strain evidence="2 3">ADR-1</strain>
    </source>
</reference>
<sequence length="219" mass="25705">MKTLFIVFSIFAYTVIYGQKSITLKYEIDYATKEKMYVNNDNSFLVFEQSKITPCNIVTLQNQKYNCFEGSVKNKFDLTITDKYNWGIDDVVNKFEIFYNEKKGILAINGFKAKEYIVLKNNELIFRVYIDTDSKINNTGFLNMILNVPFSEINFPKGLIVGLKNQKNQDVIFFELKKITEINHIIKYDIENDIKKNNEREQKEKSKFKSPGVMDKPPF</sequence>
<dbReference type="RefSeq" id="WP_243577165.1">
    <property type="nucleotide sequence ID" value="NZ_CP094529.1"/>
</dbReference>
<dbReference type="Proteomes" id="UP000831068">
    <property type="component" value="Chromosome"/>
</dbReference>
<evidence type="ECO:0000313" key="3">
    <source>
        <dbReference type="Proteomes" id="UP000831068"/>
    </source>
</evidence>
<keyword evidence="3" id="KW-1185">Reference proteome</keyword>
<gene>
    <name evidence="2" type="ORF">MTP08_04130</name>
</gene>
<evidence type="ECO:0008006" key="4">
    <source>
        <dbReference type="Google" id="ProtNLM"/>
    </source>
</evidence>
<dbReference type="EMBL" id="CP094529">
    <property type="protein sequence ID" value="UOE38968.1"/>
    <property type="molecule type" value="Genomic_DNA"/>
</dbReference>